<evidence type="ECO:0000259" key="8">
    <source>
        <dbReference type="Pfam" id="PF20684"/>
    </source>
</evidence>
<dbReference type="PANTHER" id="PTHR33048:SF15">
    <property type="entry name" value="INTEGRAL MEMBRANE PROTEIN"/>
    <property type="match status" value="1"/>
</dbReference>
<dbReference type="InterPro" id="IPR049326">
    <property type="entry name" value="Rhodopsin_dom_fungi"/>
</dbReference>
<protein>
    <submittedName>
        <fullName evidence="9">Related to integral membrane protein PTH11</fullName>
    </submittedName>
</protein>
<organism evidence="9 10">
    <name type="scientific">Fusarium torulosum</name>
    <dbReference type="NCBI Taxonomy" id="33205"/>
    <lineage>
        <taxon>Eukaryota</taxon>
        <taxon>Fungi</taxon>
        <taxon>Dikarya</taxon>
        <taxon>Ascomycota</taxon>
        <taxon>Pezizomycotina</taxon>
        <taxon>Sordariomycetes</taxon>
        <taxon>Hypocreomycetidae</taxon>
        <taxon>Hypocreales</taxon>
        <taxon>Nectriaceae</taxon>
        <taxon>Fusarium</taxon>
    </lineage>
</organism>
<evidence type="ECO:0000256" key="4">
    <source>
        <dbReference type="ARBA" id="ARBA00023136"/>
    </source>
</evidence>
<evidence type="ECO:0000256" key="3">
    <source>
        <dbReference type="ARBA" id="ARBA00022989"/>
    </source>
</evidence>
<evidence type="ECO:0000256" key="6">
    <source>
        <dbReference type="SAM" id="MobiDB-lite"/>
    </source>
</evidence>
<accession>A0AAE8M5V4</accession>
<name>A0AAE8M5V4_9HYPO</name>
<feature type="region of interest" description="Disordered" evidence="6">
    <location>
        <begin position="308"/>
        <end position="350"/>
    </location>
</feature>
<evidence type="ECO:0000256" key="1">
    <source>
        <dbReference type="ARBA" id="ARBA00004141"/>
    </source>
</evidence>
<dbReference type="Proteomes" id="UP001187734">
    <property type="component" value="Unassembled WGS sequence"/>
</dbReference>
<feature type="compositionally biased region" description="Polar residues" evidence="6">
    <location>
        <begin position="320"/>
        <end position="332"/>
    </location>
</feature>
<evidence type="ECO:0000313" key="9">
    <source>
        <dbReference type="EMBL" id="SPJ74936.1"/>
    </source>
</evidence>
<reference evidence="9" key="1">
    <citation type="submission" date="2018-03" db="EMBL/GenBank/DDBJ databases">
        <authorList>
            <person name="Guldener U."/>
        </authorList>
    </citation>
    <scope>NUCLEOTIDE SEQUENCE</scope>
</reference>
<feature type="transmembrane region" description="Helical" evidence="7">
    <location>
        <begin position="20"/>
        <end position="39"/>
    </location>
</feature>
<feature type="domain" description="Rhodopsin" evidence="8">
    <location>
        <begin position="36"/>
        <end position="281"/>
    </location>
</feature>
<dbReference type="InterPro" id="IPR052337">
    <property type="entry name" value="SAT4-like"/>
</dbReference>
<evidence type="ECO:0000256" key="2">
    <source>
        <dbReference type="ARBA" id="ARBA00022692"/>
    </source>
</evidence>
<evidence type="ECO:0000256" key="7">
    <source>
        <dbReference type="SAM" id="Phobius"/>
    </source>
</evidence>
<evidence type="ECO:0000313" key="10">
    <source>
        <dbReference type="Proteomes" id="UP001187734"/>
    </source>
</evidence>
<gene>
    <name evidence="9" type="ORF">FTOL_04667</name>
</gene>
<evidence type="ECO:0000256" key="5">
    <source>
        <dbReference type="ARBA" id="ARBA00038359"/>
    </source>
</evidence>
<keyword evidence="4 7" id="KW-0472">Membrane</keyword>
<keyword evidence="10" id="KW-1185">Reference proteome</keyword>
<dbReference type="PANTHER" id="PTHR33048">
    <property type="entry name" value="PTH11-LIKE INTEGRAL MEMBRANE PROTEIN (AFU_ORTHOLOGUE AFUA_5G11245)"/>
    <property type="match status" value="1"/>
</dbReference>
<keyword evidence="2 7" id="KW-0812">Transmembrane</keyword>
<feature type="compositionally biased region" description="Basic and acidic residues" evidence="6">
    <location>
        <begin position="333"/>
        <end position="350"/>
    </location>
</feature>
<comment type="caution">
    <text evidence="9">The sequence shown here is derived from an EMBL/GenBank/DDBJ whole genome shotgun (WGS) entry which is preliminary data.</text>
</comment>
<dbReference type="EMBL" id="ONZP01000143">
    <property type="protein sequence ID" value="SPJ74936.1"/>
    <property type="molecule type" value="Genomic_DNA"/>
</dbReference>
<sequence>MIDENIRAVTLQGFPLATTVVILVCVGLAAIAVGIRSMVRLSDNTFGLDDWLIVSGMIVYIADTGIAVYAVSVGLGSKDNKLNAWMQSESQKFFIIWITVYVSAVALIKSSVCVTLRRIAAKAIPVIRYSIWALFALTWASFCVTFFGILLFCRPIEGNWNTALVLEGKATCASMETLIGISHTNTATSIVTDVGCFVLPGILLWKTQMTIRAKLQVLCLLSLASVASIATVARAPFISHYKTPEDNLKYYVGHIVLFSCIEVGVGCIAASLPSMRILYKRVRRQESQASTATPHANTLVTIGGGKIGNSSSKGGKRAFTNPTDRGVTSTHINRGDNDWERLSDGDSDRGILADGQKGGIRADYTFAVELDSYSTRDLRPEPKHIP</sequence>
<feature type="transmembrane region" description="Helical" evidence="7">
    <location>
        <begin position="51"/>
        <end position="74"/>
    </location>
</feature>
<feature type="transmembrane region" description="Helical" evidence="7">
    <location>
        <begin position="94"/>
        <end position="117"/>
    </location>
</feature>
<comment type="subcellular location">
    <subcellularLocation>
        <location evidence="1">Membrane</location>
        <topology evidence="1">Multi-pass membrane protein</topology>
    </subcellularLocation>
</comment>
<feature type="transmembrane region" description="Helical" evidence="7">
    <location>
        <begin position="250"/>
        <end position="275"/>
    </location>
</feature>
<feature type="transmembrane region" description="Helical" evidence="7">
    <location>
        <begin position="129"/>
        <end position="152"/>
    </location>
</feature>
<comment type="similarity">
    <text evidence="5">Belongs to the SAT4 family.</text>
</comment>
<dbReference type="AlphaFoldDB" id="A0AAE8M5V4"/>
<feature type="transmembrane region" description="Helical" evidence="7">
    <location>
        <begin position="217"/>
        <end position="238"/>
    </location>
</feature>
<dbReference type="GO" id="GO:0016020">
    <property type="term" value="C:membrane"/>
    <property type="evidence" value="ECO:0007669"/>
    <property type="project" value="UniProtKB-SubCell"/>
</dbReference>
<proteinExistence type="inferred from homology"/>
<dbReference type="Pfam" id="PF20684">
    <property type="entry name" value="Fung_rhodopsin"/>
    <property type="match status" value="1"/>
</dbReference>
<keyword evidence="3 7" id="KW-1133">Transmembrane helix</keyword>